<dbReference type="EMBL" id="DXBN01000039">
    <property type="protein sequence ID" value="HIZ52624.1"/>
    <property type="molecule type" value="Genomic_DNA"/>
</dbReference>
<reference evidence="2" key="1">
    <citation type="journal article" date="2021" name="PeerJ">
        <title>Extensive microbial diversity within the chicken gut microbiome revealed by metagenomics and culture.</title>
        <authorList>
            <person name="Gilroy R."/>
            <person name="Ravi A."/>
            <person name="Getino M."/>
            <person name="Pursley I."/>
            <person name="Horton D.L."/>
            <person name="Alikhan N.F."/>
            <person name="Baker D."/>
            <person name="Gharbi K."/>
            <person name="Hall N."/>
            <person name="Watson M."/>
            <person name="Adriaenssens E.M."/>
            <person name="Foster-Nyarko E."/>
            <person name="Jarju S."/>
            <person name="Secka A."/>
            <person name="Antonio M."/>
            <person name="Oren A."/>
            <person name="Chaudhuri R.R."/>
            <person name="La Ragione R."/>
            <person name="Hildebrand F."/>
            <person name="Pallen M.J."/>
        </authorList>
    </citation>
    <scope>NUCLEOTIDE SEQUENCE</scope>
    <source>
        <strain evidence="2">CHK172-16539</strain>
    </source>
</reference>
<evidence type="ECO:0000313" key="2">
    <source>
        <dbReference type="EMBL" id="HIZ52624.1"/>
    </source>
</evidence>
<dbReference type="PROSITE" id="PS51186">
    <property type="entry name" value="GNAT"/>
    <property type="match status" value="1"/>
</dbReference>
<dbReference type="InterPro" id="IPR016181">
    <property type="entry name" value="Acyl_CoA_acyltransferase"/>
</dbReference>
<reference evidence="2" key="2">
    <citation type="submission" date="2021-04" db="EMBL/GenBank/DDBJ databases">
        <authorList>
            <person name="Gilroy R."/>
        </authorList>
    </citation>
    <scope>NUCLEOTIDE SEQUENCE</scope>
    <source>
        <strain evidence="2">CHK172-16539</strain>
    </source>
</reference>
<organism evidence="2 3">
    <name type="scientific">Candidatus Enterococcus avicola</name>
    <dbReference type="NCBI Taxonomy" id="2838561"/>
    <lineage>
        <taxon>Bacteria</taxon>
        <taxon>Bacillati</taxon>
        <taxon>Bacillota</taxon>
        <taxon>Bacilli</taxon>
        <taxon>Lactobacillales</taxon>
        <taxon>Enterococcaceae</taxon>
        <taxon>Enterococcus</taxon>
    </lineage>
</organism>
<evidence type="ECO:0000259" key="1">
    <source>
        <dbReference type="PROSITE" id="PS51186"/>
    </source>
</evidence>
<dbReference type="Gene3D" id="3.40.630.30">
    <property type="match status" value="1"/>
</dbReference>
<dbReference type="SUPFAM" id="SSF55729">
    <property type="entry name" value="Acyl-CoA N-acyltransferases (Nat)"/>
    <property type="match status" value="1"/>
</dbReference>
<name>A0A9D2F4Z6_9ENTE</name>
<feature type="non-terminal residue" evidence="2">
    <location>
        <position position="108"/>
    </location>
</feature>
<evidence type="ECO:0000313" key="3">
    <source>
        <dbReference type="Proteomes" id="UP000824063"/>
    </source>
</evidence>
<sequence length="108" mass="12487">MFQELDLSNNRIAEAVYRIQKAAYQIEAELLGTDQIPPLQESFTGLQEVDESFIGFYQKKKLTGVLSYKIEEQVIDVYRLFIDPSALRQGIGKKLLNYVCQQHKNCQK</sequence>
<dbReference type="InterPro" id="IPR000182">
    <property type="entry name" value="GNAT_dom"/>
</dbReference>
<dbReference type="AlphaFoldDB" id="A0A9D2F4Z6"/>
<protein>
    <submittedName>
        <fullName evidence="2">GNAT family N-acetyltransferase</fullName>
    </submittedName>
</protein>
<comment type="caution">
    <text evidence="2">The sequence shown here is derived from an EMBL/GenBank/DDBJ whole genome shotgun (WGS) entry which is preliminary data.</text>
</comment>
<proteinExistence type="predicted"/>
<dbReference type="Proteomes" id="UP000824063">
    <property type="component" value="Unassembled WGS sequence"/>
</dbReference>
<dbReference type="GO" id="GO:0016747">
    <property type="term" value="F:acyltransferase activity, transferring groups other than amino-acyl groups"/>
    <property type="evidence" value="ECO:0007669"/>
    <property type="project" value="InterPro"/>
</dbReference>
<dbReference type="CDD" id="cd04301">
    <property type="entry name" value="NAT_SF"/>
    <property type="match status" value="1"/>
</dbReference>
<feature type="domain" description="N-acetyltransferase" evidence="1">
    <location>
        <begin position="10"/>
        <end position="108"/>
    </location>
</feature>
<gene>
    <name evidence="2" type="ORF">IAA20_01590</name>
</gene>
<dbReference type="Pfam" id="PF00583">
    <property type="entry name" value="Acetyltransf_1"/>
    <property type="match status" value="1"/>
</dbReference>
<accession>A0A9D2F4Z6</accession>